<dbReference type="RefSeq" id="WP_006672813.1">
    <property type="nucleotide sequence ID" value="NZ_AOMA01000091.1"/>
</dbReference>
<dbReference type="Pfam" id="PF12840">
    <property type="entry name" value="HTH_20"/>
    <property type="match status" value="1"/>
</dbReference>
<dbReference type="STRING" id="1227454.C446_09468"/>
<dbReference type="eggNOG" id="arCOG03067">
    <property type="taxonomic scope" value="Archaea"/>
</dbReference>
<dbReference type="InterPro" id="IPR011991">
    <property type="entry name" value="ArsR-like_HTH"/>
</dbReference>
<protein>
    <recommendedName>
        <fullName evidence="3">ArsR family transcriptional regulator</fullName>
    </recommendedName>
</protein>
<accession>M0M2V7</accession>
<name>M0M2V7_9EURY</name>
<comment type="caution">
    <text evidence="1">The sequence shown here is derived from an EMBL/GenBank/DDBJ whole genome shotgun (WGS) entry which is preliminary data.</text>
</comment>
<organism evidence="1 2">
    <name type="scientific">Halobiforma nitratireducens JCM 10879</name>
    <dbReference type="NCBI Taxonomy" id="1227454"/>
    <lineage>
        <taxon>Archaea</taxon>
        <taxon>Methanobacteriati</taxon>
        <taxon>Methanobacteriota</taxon>
        <taxon>Stenosarchaea group</taxon>
        <taxon>Halobacteria</taxon>
        <taxon>Halobacteriales</taxon>
        <taxon>Natrialbaceae</taxon>
        <taxon>Halobiforma</taxon>
    </lineage>
</organism>
<reference evidence="1 2" key="1">
    <citation type="journal article" date="2014" name="PLoS Genet.">
        <title>Phylogenetically driven sequencing of extremely halophilic archaea reveals strategies for static and dynamic osmo-response.</title>
        <authorList>
            <person name="Becker E.A."/>
            <person name="Seitzer P.M."/>
            <person name="Tritt A."/>
            <person name="Larsen D."/>
            <person name="Krusor M."/>
            <person name="Yao A.I."/>
            <person name="Wu D."/>
            <person name="Madern D."/>
            <person name="Eisen J.A."/>
            <person name="Darling A.E."/>
            <person name="Facciotti M.T."/>
        </authorList>
    </citation>
    <scope>NUCLEOTIDE SEQUENCE [LARGE SCALE GENOMIC DNA]</scope>
    <source>
        <strain evidence="1 2">JCM 10879</strain>
    </source>
</reference>
<dbReference type="CDD" id="cd00090">
    <property type="entry name" value="HTH_ARSR"/>
    <property type="match status" value="1"/>
</dbReference>
<dbReference type="Gene3D" id="1.10.10.10">
    <property type="entry name" value="Winged helix-like DNA-binding domain superfamily/Winged helix DNA-binding domain"/>
    <property type="match status" value="1"/>
</dbReference>
<dbReference type="AlphaFoldDB" id="M0M2V7"/>
<dbReference type="SUPFAM" id="SSF46785">
    <property type="entry name" value="Winged helix' DNA-binding domain"/>
    <property type="match status" value="1"/>
</dbReference>
<evidence type="ECO:0008006" key="3">
    <source>
        <dbReference type="Google" id="ProtNLM"/>
    </source>
</evidence>
<evidence type="ECO:0000313" key="2">
    <source>
        <dbReference type="Proteomes" id="UP000011607"/>
    </source>
</evidence>
<dbReference type="InterPro" id="IPR036390">
    <property type="entry name" value="WH_DNA-bd_sf"/>
</dbReference>
<dbReference type="Proteomes" id="UP000011607">
    <property type="component" value="Unassembled WGS sequence"/>
</dbReference>
<sequence length="121" mass="13391">MSLGVSSPDGSPDIASVVAALDDADCRAIVATLEDPLTARELSDRTDLPLSTTYRKLDRLREADLVTETVGVHSRNRQESRYVADLERVSISLTDDREFAVDLERSKTGSVGLWSELRREL</sequence>
<dbReference type="EMBL" id="AOMA01000091">
    <property type="protein sequence ID" value="EMA38740.1"/>
    <property type="molecule type" value="Genomic_DNA"/>
</dbReference>
<gene>
    <name evidence="1" type="ORF">C446_09468</name>
</gene>
<proteinExistence type="predicted"/>
<dbReference type="PATRIC" id="fig|1227454.3.peg.1924"/>
<keyword evidence="2" id="KW-1185">Reference proteome</keyword>
<dbReference type="OrthoDB" id="10985at2157"/>
<evidence type="ECO:0000313" key="1">
    <source>
        <dbReference type="EMBL" id="EMA38740.1"/>
    </source>
</evidence>
<dbReference type="InterPro" id="IPR036388">
    <property type="entry name" value="WH-like_DNA-bd_sf"/>
</dbReference>